<reference evidence="3" key="1">
    <citation type="submission" date="2016-12" db="EMBL/GenBank/DDBJ databases">
        <title>Draft Genome Sequences od Carboxydothermus pertinax and islandicus, Hydrogenogenic Carboxydotrophic Bacteria.</title>
        <authorList>
            <person name="Fukuyama Y."/>
            <person name="Ohmae K."/>
            <person name="Yoneda Y."/>
            <person name="Yoshida T."/>
            <person name="Sako Y."/>
        </authorList>
    </citation>
    <scope>NUCLEOTIDE SEQUENCE [LARGE SCALE GENOMIC DNA]</scope>
    <source>
        <strain evidence="3">Ug1</strain>
    </source>
</reference>
<gene>
    <name evidence="2" type="ORF">cpu_04060</name>
</gene>
<dbReference type="SMART" id="SM00257">
    <property type="entry name" value="LysM"/>
    <property type="match status" value="1"/>
</dbReference>
<dbReference type="PROSITE" id="PS51782">
    <property type="entry name" value="LYSM"/>
    <property type="match status" value="1"/>
</dbReference>
<dbReference type="AlphaFoldDB" id="A0A1L8CSJ5"/>
<dbReference type="SUPFAM" id="SSF54106">
    <property type="entry name" value="LysM domain"/>
    <property type="match status" value="1"/>
</dbReference>
<comment type="caution">
    <text evidence="2">The sequence shown here is derived from an EMBL/GenBank/DDBJ whole genome shotgun (WGS) entry which is preliminary data.</text>
</comment>
<dbReference type="Pfam" id="PF01476">
    <property type="entry name" value="LysM"/>
    <property type="match status" value="1"/>
</dbReference>
<dbReference type="RefSeq" id="WP_075858334.1">
    <property type="nucleotide sequence ID" value="NZ_BDJK01000006.1"/>
</dbReference>
<keyword evidence="3" id="KW-1185">Reference proteome</keyword>
<dbReference type="EMBL" id="BDJK01000006">
    <property type="protein sequence ID" value="GAV21896.1"/>
    <property type="molecule type" value="Genomic_DNA"/>
</dbReference>
<dbReference type="InterPro" id="IPR018392">
    <property type="entry name" value="LysM"/>
</dbReference>
<name>A0A1L8CSJ5_9THEO</name>
<dbReference type="OrthoDB" id="9779340at2"/>
<dbReference type="STRING" id="870242.cpu_04060"/>
<dbReference type="Proteomes" id="UP000187485">
    <property type="component" value="Unassembled WGS sequence"/>
</dbReference>
<accession>A0A1L8CSJ5</accession>
<evidence type="ECO:0000313" key="3">
    <source>
        <dbReference type="Proteomes" id="UP000187485"/>
    </source>
</evidence>
<sequence length="169" mass="19094">MFRENQRPCPGITYVVQPGDSLFKIARRFEIKLSDLLLHNPGIRNPWNLKVGTVLCIPFGPPPLYKSIELLDESGKPLPKEGNFIKLAAKTTVRVTFYNKITHLYLMLTPTGTDTFTSSKLIKIISLPEKTNQVSFIWEPAAGTLGYMFLISCNDRICTQSDNIGVYRE</sequence>
<evidence type="ECO:0000313" key="2">
    <source>
        <dbReference type="EMBL" id="GAV21896.1"/>
    </source>
</evidence>
<organism evidence="2 3">
    <name type="scientific">Carboxydothermus pertinax</name>
    <dbReference type="NCBI Taxonomy" id="870242"/>
    <lineage>
        <taxon>Bacteria</taxon>
        <taxon>Bacillati</taxon>
        <taxon>Bacillota</taxon>
        <taxon>Clostridia</taxon>
        <taxon>Thermoanaerobacterales</taxon>
        <taxon>Thermoanaerobacteraceae</taxon>
        <taxon>Carboxydothermus</taxon>
    </lineage>
</organism>
<dbReference type="Gene3D" id="3.10.350.10">
    <property type="entry name" value="LysM domain"/>
    <property type="match status" value="1"/>
</dbReference>
<protein>
    <submittedName>
        <fullName evidence="2">LysM domain-containing protein</fullName>
    </submittedName>
</protein>
<feature type="domain" description="LysM" evidence="1">
    <location>
        <begin position="12"/>
        <end position="57"/>
    </location>
</feature>
<proteinExistence type="predicted"/>
<dbReference type="CDD" id="cd00118">
    <property type="entry name" value="LysM"/>
    <property type="match status" value="1"/>
</dbReference>
<evidence type="ECO:0000259" key="1">
    <source>
        <dbReference type="PROSITE" id="PS51782"/>
    </source>
</evidence>
<dbReference type="InterPro" id="IPR036779">
    <property type="entry name" value="LysM_dom_sf"/>
</dbReference>